<reference evidence="2" key="1">
    <citation type="submission" date="2017-03" db="EMBL/GenBank/DDBJ databases">
        <title>Phytopthora megakarya and P. palmivora, two closely related causual agents of cacao black pod achieved similar genome size and gene model numbers by different mechanisms.</title>
        <authorList>
            <person name="Ali S."/>
            <person name="Shao J."/>
            <person name="Larry D.J."/>
            <person name="Kronmiller B."/>
            <person name="Shen D."/>
            <person name="Strem M.D."/>
            <person name="Melnick R.L."/>
            <person name="Guiltinan M.J."/>
            <person name="Tyler B.M."/>
            <person name="Meinhardt L.W."/>
            <person name="Bailey B.A."/>
        </authorList>
    </citation>
    <scope>NUCLEOTIDE SEQUENCE [LARGE SCALE GENOMIC DNA]</scope>
    <source>
        <strain evidence="2">zdho120</strain>
    </source>
</reference>
<evidence type="ECO:0000313" key="2">
    <source>
        <dbReference type="Proteomes" id="UP000198211"/>
    </source>
</evidence>
<comment type="caution">
    <text evidence="1">The sequence shown here is derived from an EMBL/GenBank/DDBJ whole genome shotgun (WGS) entry which is preliminary data.</text>
</comment>
<proteinExistence type="predicted"/>
<accession>A0A225WYY3</accession>
<dbReference type="EMBL" id="NBNE01000151">
    <property type="protein sequence ID" value="OWZ22239.1"/>
    <property type="molecule type" value="Genomic_DNA"/>
</dbReference>
<dbReference type="Proteomes" id="UP000198211">
    <property type="component" value="Unassembled WGS sequence"/>
</dbReference>
<keyword evidence="2" id="KW-1185">Reference proteome</keyword>
<organism evidence="1 2">
    <name type="scientific">Phytophthora megakarya</name>
    <dbReference type="NCBI Taxonomy" id="4795"/>
    <lineage>
        <taxon>Eukaryota</taxon>
        <taxon>Sar</taxon>
        <taxon>Stramenopiles</taxon>
        <taxon>Oomycota</taxon>
        <taxon>Peronosporomycetes</taxon>
        <taxon>Peronosporales</taxon>
        <taxon>Peronosporaceae</taxon>
        <taxon>Phytophthora</taxon>
    </lineage>
</organism>
<evidence type="ECO:0000313" key="1">
    <source>
        <dbReference type="EMBL" id="OWZ22239.1"/>
    </source>
</evidence>
<dbReference type="OrthoDB" id="10513763at2759"/>
<protein>
    <submittedName>
        <fullName evidence="1">Uncharacterized protein</fullName>
    </submittedName>
</protein>
<name>A0A225WYY3_9STRA</name>
<dbReference type="AlphaFoldDB" id="A0A225WYY3"/>
<gene>
    <name evidence="1" type="ORF">PHMEG_0003078</name>
</gene>
<sequence>MEVFSMILKSDHSDKDVCFRNLEGSVDERDAILKPNSPFHWKFDTDGQSLLDVEDIILENAVTGVRVFSDDGKSEYVNVIIPGYGTCQVERKNLIFKKSSI</sequence>